<evidence type="ECO:0000313" key="3">
    <source>
        <dbReference type="Proteomes" id="UP000070467"/>
    </source>
</evidence>
<dbReference type="GO" id="GO:0005840">
    <property type="term" value="C:ribosome"/>
    <property type="evidence" value="ECO:0007669"/>
    <property type="project" value="UniProtKB-KW"/>
</dbReference>
<gene>
    <name evidence="2" type="ORF">HMPREF1871_00400</name>
</gene>
<dbReference type="InterPro" id="IPR004038">
    <property type="entry name" value="Ribosomal_eL8/eL30/eS12/Gad45"/>
</dbReference>
<keyword evidence="2" id="KW-0689">Ribosomal protein</keyword>
<name>A0ABR5TMR9_9BACL</name>
<dbReference type="Pfam" id="PF01248">
    <property type="entry name" value="Ribosomal_L7Ae"/>
    <property type="match status" value="1"/>
</dbReference>
<comment type="caution">
    <text evidence="2">The sequence shown here is derived from an EMBL/GenBank/DDBJ whole genome shotgun (WGS) entry which is preliminary data.</text>
</comment>
<accession>A0ABR5TMR9</accession>
<sequence>MEDVLNLIGLMAKSGNIVSGEENLIKNIKNKNINLLIVSSDCGKNTKKKLINKAYYYDIDTISCFTINELSKAIGKDNRVAIGVTNKKIIKKIINMIKNK</sequence>
<feature type="domain" description="Ribosomal protein eL8/eL30/eS12/Gadd45" evidence="1">
    <location>
        <begin position="4"/>
        <end position="86"/>
    </location>
</feature>
<organism evidence="2 3">
    <name type="scientific">Gemelliphila asaccharolytica</name>
    <dbReference type="NCBI Taxonomy" id="502393"/>
    <lineage>
        <taxon>Bacteria</taxon>
        <taxon>Bacillati</taxon>
        <taxon>Bacillota</taxon>
        <taxon>Bacilli</taxon>
        <taxon>Bacillales</taxon>
        <taxon>Gemellaceae</taxon>
        <taxon>Gemelliphila</taxon>
    </lineage>
</organism>
<dbReference type="EMBL" id="LSDB01000008">
    <property type="protein sequence ID" value="KXB58634.1"/>
    <property type="molecule type" value="Genomic_DNA"/>
</dbReference>
<dbReference type="Proteomes" id="UP000070467">
    <property type="component" value="Unassembled WGS sequence"/>
</dbReference>
<reference evidence="2 3" key="1">
    <citation type="submission" date="2016-01" db="EMBL/GenBank/DDBJ databases">
        <authorList>
            <person name="Mitreva M."/>
            <person name="Pepin K.H."/>
            <person name="Mihindukulasuriya K.A."/>
            <person name="Fulton R."/>
            <person name="Fronick C."/>
            <person name="O'Laughlin M."/>
            <person name="Miner T."/>
            <person name="Herter B."/>
            <person name="Rosa B.A."/>
            <person name="Cordes M."/>
            <person name="Tomlinson C."/>
            <person name="Wollam A."/>
            <person name="Palsikar V.B."/>
            <person name="Mardis E.R."/>
            <person name="Wilson R.K."/>
        </authorList>
    </citation>
    <scope>NUCLEOTIDE SEQUENCE [LARGE SCALE GENOMIC DNA]</scope>
    <source>
        <strain evidence="2 3">KA00071</strain>
    </source>
</reference>
<evidence type="ECO:0000259" key="1">
    <source>
        <dbReference type="Pfam" id="PF01248"/>
    </source>
</evidence>
<proteinExistence type="predicted"/>
<keyword evidence="2" id="KW-0687">Ribonucleoprotein</keyword>
<dbReference type="RefSeq" id="WP_066129338.1">
    <property type="nucleotide sequence ID" value="NZ_KQ959861.1"/>
</dbReference>
<dbReference type="InterPro" id="IPR029064">
    <property type="entry name" value="Ribosomal_eL30-like_sf"/>
</dbReference>
<dbReference type="SUPFAM" id="SSF55315">
    <property type="entry name" value="L30e-like"/>
    <property type="match status" value="1"/>
</dbReference>
<evidence type="ECO:0000313" key="2">
    <source>
        <dbReference type="EMBL" id="KXB58634.1"/>
    </source>
</evidence>
<keyword evidence="3" id="KW-1185">Reference proteome</keyword>
<protein>
    <submittedName>
        <fullName evidence="2">Ribosomal protein L7Ae</fullName>
    </submittedName>
</protein>
<dbReference type="Gene3D" id="3.30.1330.30">
    <property type="match status" value="1"/>
</dbReference>